<organism evidence="3 4">
    <name type="scientific">Blastomonas natatoria</name>
    <dbReference type="NCBI Taxonomy" id="34015"/>
    <lineage>
        <taxon>Bacteria</taxon>
        <taxon>Pseudomonadati</taxon>
        <taxon>Pseudomonadota</taxon>
        <taxon>Alphaproteobacteria</taxon>
        <taxon>Sphingomonadales</taxon>
        <taxon>Sphingomonadaceae</taxon>
        <taxon>Blastomonas</taxon>
    </lineage>
</organism>
<protein>
    <submittedName>
        <fullName evidence="3">Uncharacterized protein YndB with AHSA1/START domain</fullName>
    </submittedName>
</protein>
<dbReference type="OrthoDB" id="9805228at2"/>
<dbReference type="InterPro" id="IPR013538">
    <property type="entry name" value="ASHA1/2-like_C"/>
</dbReference>
<dbReference type="EMBL" id="QJJM01000005">
    <property type="protein sequence ID" value="PXW76427.1"/>
    <property type="molecule type" value="Genomic_DNA"/>
</dbReference>
<dbReference type="Gene3D" id="3.30.530.20">
    <property type="match status" value="1"/>
</dbReference>
<sequence>MPDEQDQPGYPLRVTRHIAAPPERVWHVMTERLEDYWCPRPWRTEIIEIDWRSGGRMATTMCGPEGERHDGDGVLLEVTPGRRIVFTDAFRAGWIPQPAFMVGCLEITPEGEGTRYTATTWHWTKEACEQHKAMGFEAGWATMGDQLAELAEAG</sequence>
<dbReference type="Proteomes" id="UP000248014">
    <property type="component" value="Unassembled WGS sequence"/>
</dbReference>
<dbReference type="RefSeq" id="WP_110298537.1">
    <property type="nucleotide sequence ID" value="NZ_QJJM01000005.1"/>
</dbReference>
<name>A0A2V3V430_9SPHN</name>
<accession>A0A2V3V430</accession>
<keyword evidence="4" id="KW-1185">Reference proteome</keyword>
<feature type="domain" description="Activator of Hsp90 ATPase homologue 1/2-like C-terminal" evidence="2">
    <location>
        <begin position="19"/>
        <end position="152"/>
    </location>
</feature>
<evidence type="ECO:0000313" key="3">
    <source>
        <dbReference type="EMBL" id="PXW76427.1"/>
    </source>
</evidence>
<dbReference type="SUPFAM" id="SSF55961">
    <property type="entry name" value="Bet v1-like"/>
    <property type="match status" value="1"/>
</dbReference>
<comment type="caution">
    <text evidence="3">The sequence shown here is derived from an EMBL/GenBank/DDBJ whole genome shotgun (WGS) entry which is preliminary data.</text>
</comment>
<gene>
    <name evidence="3" type="ORF">C7451_105201</name>
</gene>
<reference evidence="3 4" key="1">
    <citation type="submission" date="2018-05" db="EMBL/GenBank/DDBJ databases">
        <title>Genomic Encyclopedia of Type Strains, Phase IV (KMG-IV): sequencing the most valuable type-strain genomes for metagenomic binning, comparative biology and taxonomic classification.</title>
        <authorList>
            <person name="Goeker M."/>
        </authorList>
    </citation>
    <scope>NUCLEOTIDE SEQUENCE [LARGE SCALE GENOMIC DNA]</scope>
    <source>
        <strain evidence="3 4">DSM 3183</strain>
    </source>
</reference>
<evidence type="ECO:0000259" key="2">
    <source>
        <dbReference type="Pfam" id="PF08327"/>
    </source>
</evidence>
<evidence type="ECO:0000313" key="4">
    <source>
        <dbReference type="Proteomes" id="UP000248014"/>
    </source>
</evidence>
<dbReference type="InterPro" id="IPR023393">
    <property type="entry name" value="START-like_dom_sf"/>
</dbReference>
<dbReference type="Pfam" id="PF08327">
    <property type="entry name" value="AHSA1"/>
    <property type="match status" value="1"/>
</dbReference>
<evidence type="ECO:0000256" key="1">
    <source>
        <dbReference type="ARBA" id="ARBA00006817"/>
    </source>
</evidence>
<proteinExistence type="inferred from homology"/>
<dbReference type="AlphaFoldDB" id="A0A2V3V430"/>
<comment type="similarity">
    <text evidence="1">Belongs to the AHA1 family.</text>
</comment>